<reference evidence="1" key="1">
    <citation type="submission" date="2021-01" db="EMBL/GenBank/DDBJ databases">
        <title>Whole genome shotgun sequence of Acrocarpospora phusangensis NBRC 108782.</title>
        <authorList>
            <person name="Komaki H."/>
            <person name="Tamura T."/>
        </authorList>
    </citation>
    <scope>NUCLEOTIDE SEQUENCE</scope>
    <source>
        <strain evidence="1">NBRC 108782</strain>
    </source>
</reference>
<keyword evidence="2" id="KW-1185">Reference proteome</keyword>
<protein>
    <submittedName>
        <fullName evidence="1">Uncharacterized protein</fullName>
    </submittedName>
</protein>
<organism evidence="1 2">
    <name type="scientific">Acrocarpospora phusangensis</name>
    <dbReference type="NCBI Taxonomy" id="1070424"/>
    <lineage>
        <taxon>Bacteria</taxon>
        <taxon>Bacillati</taxon>
        <taxon>Actinomycetota</taxon>
        <taxon>Actinomycetes</taxon>
        <taxon>Streptosporangiales</taxon>
        <taxon>Streptosporangiaceae</taxon>
        <taxon>Acrocarpospora</taxon>
    </lineage>
</organism>
<dbReference type="EMBL" id="BOOA01000112">
    <property type="protein sequence ID" value="GIH29180.1"/>
    <property type="molecule type" value="Genomic_DNA"/>
</dbReference>
<accession>A0A919UV89</accession>
<gene>
    <name evidence="1" type="ORF">Aph01nite_74900</name>
</gene>
<evidence type="ECO:0000313" key="1">
    <source>
        <dbReference type="EMBL" id="GIH29180.1"/>
    </source>
</evidence>
<name>A0A919UV89_9ACTN</name>
<dbReference type="AlphaFoldDB" id="A0A919UV89"/>
<comment type="caution">
    <text evidence="1">The sequence shown here is derived from an EMBL/GenBank/DDBJ whole genome shotgun (WGS) entry which is preliminary data.</text>
</comment>
<sequence>MLTAAGMARKTCHLDALTCGDSRVSSAEKIAKDITGPHAGASKAGIRHTLGSPRPKVLPEIGHPPDVDQGALARILNM</sequence>
<evidence type="ECO:0000313" key="2">
    <source>
        <dbReference type="Proteomes" id="UP000640052"/>
    </source>
</evidence>
<proteinExistence type="predicted"/>
<dbReference type="Proteomes" id="UP000640052">
    <property type="component" value="Unassembled WGS sequence"/>
</dbReference>